<dbReference type="InParanoid" id="A0A2U3MWW5"/>
<dbReference type="EMBL" id="OOGT01000034">
    <property type="protein sequence ID" value="SPL69927.1"/>
    <property type="molecule type" value="Genomic_DNA"/>
</dbReference>
<keyword evidence="2" id="KW-1185">Reference proteome</keyword>
<organism evidence="1 2">
    <name type="scientific">Acinetobacter stercoris</name>
    <dbReference type="NCBI Taxonomy" id="2126983"/>
    <lineage>
        <taxon>Bacteria</taxon>
        <taxon>Pseudomonadati</taxon>
        <taxon>Pseudomonadota</taxon>
        <taxon>Gammaproteobacteria</taxon>
        <taxon>Moraxellales</taxon>
        <taxon>Moraxellaceae</taxon>
        <taxon>Acinetobacter</taxon>
    </lineage>
</organism>
<dbReference type="AlphaFoldDB" id="A0A2U3MWW5"/>
<evidence type="ECO:0008006" key="3">
    <source>
        <dbReference type="Google" id="ProtNLM"/>
    </source>
</evidence>
<gene>
    <name evidence="1" type="ORF">KPC_1105</name>
</gene>
<dbReference type="Proteomes" id="UP000245974">
    <property type="component" value="Unassembled WGS sequence"/>
</dbReference>
<dbReference type="OrthoDB" id="6710413at2"/>
<proteinExistence type="predicted"/>
<reference evidence="2" key="1">
    <citation type="submission" date="2018-03" db="EMBL/GenBank/DDBJ databases">
        <authorList>
            <person name="Blom J."/>
        </authorList>
    </citation>
    <scope>NUCLEOTIDE SEQUENCE [LARGE SCALE GENOMIC DNA]</scope>
    <source>
        <strain evidence="2">KPC-SM-21</strain>
    </source>
</reference>
<dbReference type="GO" id="GO:0005737">
    <property type="term" value="C:cytoplasm"/>
    <property type="evidence" value="ECO:0007669"/>
    <property type="project" value="InterPro"/>
</dbReference>
<dbReference type="Pfam" id="PF04077">
    <property type="entry name" value="DsrH"/>
    <property type="match status" value="1"/>
</dbReference>
<name>A0A2U3MWW5_9GAMM</name>
<sequence>MQNQTLYLIQSNYNHTKATLDKLESIFAPSDAVLLMGDTVLFSQHPFLDHPETVYILENDAEILVGELPSHFKTINYSAFADLILQFTRCVSLK</sequence>
<dbReference type="GO" id="GO:0002143">
    <property type="term" value="P:tRNA wobble position uridine thiolation"/>
    <property type="evidence" value="ECO:0007669"/>
    <property type="project" value="InterPro"/>
</dbReference>
<accession>A0A2U3MWW5</accession>
<dbReference type="InterPro" id="IPR007215">
    <property type="entry name" value="Sulphur_relay_TusB/DsrH"/>
</dbReference>
<dbReference type="Gene3D" id="3.40.1260.10">
    <property type="entry name" value="DsrEFH-like"/>
    <property type="match status" value="1"/>
</dbReference>
<evidence type="ECO:0000313" key="2">
    <source>
        <dbReference type="Proteomes" id="UP000245974"/>
    </source>
</evidence>
<evidence type="ECO:0000313" key="1">
    <source>
        <dbReference type="EMBL" id="SPL69927.1"/>
    </source>
</evidence>
<dbReference type="RefSeq" id="WP_121973442.1">
    <property type="nucleotide sequence ID" value="NZ_OOGT01000034.1"/>
</dbReference>
<protein>
    <recommendedName>
        <fullName evidence="3">Sulfurtransferase complex subunit TusB</fullName>
    </recommendedName>
</protein>
<dbReference type="InterPro" id="IPR027396">
    <property type="entry name" value="DsrEFH-like"/>
</dbReference>
<dbReference type="SUPFAM" id="SSF75169">
    <property type="entry name" value="DsrEFH-like"/>
    <property type="match status" value="1"/>
</dbReference>